<dbReference type="PANTHER" id="PTHR33116">
    <property type="entry name" value="REVERSE TRANSCRIPTASE ZINC-BINDING DOMAIN-CONTAINING PROTEIN-RELATED-RELATED"/>
    <property type="match status" value="1"/>
</dbReference>
<dbReference type="PANTHER" id="PTHR33116:SF78">
    <property type="entry name" value="OS12G0587133 PROTEIN"/>
    <property type="match status" value="1"/>
</dbReference>
<reference evidence="1" key="2">
    <citation type="journal article" date="2024" name="Plant">
        <title>Genomic evolution and insights into agronomic trait innovations of Sesamum species.</title>
        <authorList>
            <person name="Miao H."/>
            <person name="Wang L."/>
            <person name="Qu L."/>
            <person name="Liu H."/>
            <person name="Sun Y."/>
            <person name="Le M."/>
            <person name="Wang Q."/>
            <person name="Wei S."/>
            <person name="Zheng Y."/>
            <person name="Lin W."/>
            <person name="Duan Y."/>
            <person name="Cao H."/>
            <person name="Xiong S."/>
            <person name="Wang X."/>
            <person name="Wei L."/>
            <person name="Li C."/>
            <person name="Ma Q."/>
            <person name="Ju M."/>
            <person name="Zhao R."/>
            <person name="Li G."/>
            <person name="Mu C."/>
            <person name="Tian Q."/>
            <person name="Mei H."/>
            <person name="Zhang T."/>
            <person name="Gao T."/>
            <person name="Zhang H."/>
        </authorList>
    </citation>
    <scope>NUCLEOTIDE SEQUENCE</scope>
    <source>
        <strain evidence="1">G02</strain>
    </source>
</reference>
<reference evidence="1" key="1">
    <citation type="submission" date="2020-06" db="EMBL/GenBank/DDBJ databases">
        <authorList>
            <person name="Li T."/>
            <person name="Hu X."/>
            <person name="Zhang T."/>
            <person name="Song X."/>
            <person name="Zhang H."/>
            <person name="Dai N."/>
            <person name="Sheng W."/>
            <person name="Hou X."/>
            <person name="Wei L."/>
        </authorList>
    </citation>
    <scope>NUCLEOTIDE SEQUENCE</scope>
    <source>
        <strain evidence="1">G02</strain>
        <tissue evidence="1">Leaf</tissue>
    </source>
</reference>
<dbReference type="AlphaFoldDB" id="A0AAW2TGI5"/>
<dbReference type="EMBL" id="JACGWJ010000008">
    <property type="protein sequence ID" value="KAL0403754.1"/>
    <property type="molecule type" value="Genomic_DNA"/>
</dbReference>
<sequence>MYRLSLSDCKPLLSKIDSRIRGWGGLQLSFAARIQLIKSVLMSLNIYWAMAFILPKGIIREIEKRLRSFLWKGASGDGYQKVTWNQVCRPLEEGGQGIRDILVINLALMSRHLWKIIQENCDSIWVNWIYHVRLRGKSIWTVNDRMGSWGWRKLLRLRQVLRPWVIYRVGMGSSFLLWHDPWHSLGPLILQFPREPQLTDSSVKAKLQEVISNGQWNWPLVPDIESLDIIFFLSTIHRGDDRISWRVEGGQFSNQEAYALFHPLGPKLGWSSLLLAPLKIPRNNFIL</sequence>
<organism evidence="1">
    <name type="scientific">Sesamum radiatum</name>
    <name type="common">Black benniseed</name>
    <dbReference type="NCBI Taxonomy" id="300843"/>
    <lineage>
        <taxon>Eukaryota</taxon>
        <taxon>Viridiplantae</taxon>
        <taxon>Streptophyta</taxon>
        <taxon>Embryophyta</taxon>
        <taxon>Tracheophyta</taxon>
        <taxon>Spermatophyta</taxon>
        <taxon>Magnoliopsida</taxon>
        <taxon>eudicotyledons</taxon>
        <taxon>Gunneridae</taxon>
        <taxon>Pentapetalae</taxon>
        <taxon>asterids</taxon>
        <taxon>lamiids</taxon>
        <taxon>Lamiales</taxon>
        <taxon>Pedaliaceae</taxon>
        <taxon>Sesamum</taxon>
    </lineage>
</organism>
<accession>A0AAW2TGI5</accession>
<evidence type="ECO:0000313" key="1">
    <source>
        <dbReference type="EMBL" id="KAL0403754.1"/>
    </source>
</evidence>
<protein>
    <submittedName>
        <fullName evidence="1">Uncharacterized protein</fullName>
    </submittedName>
</protein>
<comment type="caution">
    <text evidence="1">The sequence shown here is derived from an EMBL/GenBank/DDBJ whole genome shotgun (WGS) entry which is preliminary data.</text>
</comment>
<gene>
    <name evidence="1" type="ORF">Sradi_2016200</name>
</gene>
<proteinExistence type="predicted"/>
<name>A0AAW2TGI5_SESRA</name>